<evidence type="ECO:0000313" key="4">
    <source>
        <dbReference type="Proteomes" id="UP000782519"/>
    </source>
</evidence>
<evidence type="ECO:0000259" key="2">
    <source>
        <dbReference type="PROSITE" id="PS50164"/>
    </source>
</evidence>
<dbReference type="Proteomes" id="UP000782519">
    <property type="component" value="Unassembled WGS sequence"/>
</dbReference>
<dbReference type="AlphaFoldDB" id="A0A933VUZ6"/>
<proteinExistence type="inferred from homology"/>
<dbReference type="InterPro" id="IPR035901">
    <property type="entry name" value="GIY-YIG_endonuc_sf"/>
</dbReference>
<feature type="domain" description="GIY-YIG" evidence="2">
    <location>
        <begin position="3"/>
        <end position="79"/>
    </location>
</feature>
<dbReference type="EMBL" id="JACRJB010000037">
    <property type="protein sequence ID" value="MBI5130399.1"/>
    <property type="molecule type" value="Genomic_DNA"/>
</dbReference>
<dbReference type="PANTHER" id="PTHR34477">
    <property type="entry name" value="UPF0213 PROTEIN YHBQ"/>
    <property type="match status" value="1"/>
</dbReference>
<sequence>MAHTYFVYILANRPRGVLYVGVTNDVARRLAEHRAKSTPSFTARYGVTRLVHVEEYASILEARAREHSLKRWHRTWKFQLIEATNPEWRDLSADLSLA</sequence>
<dbReference type="PROSITE" id="PS50164">
    <property type="entry name" value="GIY_YIG"/>
    <property type="match status" value="1"/>
</dbReference>
<reference evidence="3" key="1">
    <citation type="submission" date="2020-07" db="EMBL/GenBank/DDBJ databases">
        <title>Huge and variable diversity of episymbiotic CPR bacteria and DPANN archaea in groundwater ecosystems.</title>
        <authorList>
            <person name="He C.Y."/>
            <person name="Keren R."/>
            <person name="Whittaker M."/>
            <person name="Farag I.F."/>
            <person name="Doudna J."/>
            <person name="Cate J.H.D."/>
            <person name="Banfield J.F."/>
        </authorList>
    </citation>
    <scope>NUCLEOTIDE SEQUENCE</scope>
    <source>
        <strain evidence="3">NC_groundwater_1818_Pr3_B-0.1um_66_35</strain>
    </source>
</reference>
<dbReference type="InterPro" id="IPR050190">
    <property type="entry name" value="UPF0213_domain"/>
</dbReference>
<evidence type="ECO:0000313" key="3">
    <source>
        <dbReference type="EMBL" id="MBI5130399.1"/>
    </source>
</evidence>
<gene>
    <name evidence="3" type="ORF">HZA66_13230</name>
</gene>
<dbReference type="CDD" id="cd10448">
    <property type="entry name" value="GIY-YIG_unchar_3"/>
    <property type="match status" value="1"/>
</dbReference>
<dbReference type="SMART" id="SM00465">
    <property type="entry name" value="GIYc"/>
    <property type="match status" value="1"/>
</dbReference>
<dbReference type="Pfam" id="PF01541">
    <property type="entry name" value="GIY-YIG"/>
    <property type="match status" value="1"/>
</dbReference>
<protein>
    <submittedName>
        <fullName evidence="3">GIY-YIG nuclease family protein</fullName>
    </submittedName>
</protein>
<dbReference type="PANTHER" id="PTHR34477:SF5">
    <property type="entry name" value="BSL5627 PROTEIN"/>
    <property type="match status" value="1"/>
</dbReference>
<name>A0A933VUZ6_RHOPL</name>
<organism evidence="3 4">
    <name type="scientific">Rhodopseudomonas palustris</name>
    <dbReference type="NCBI Taxonomy" id="1076"/>
    <lineage>
        <taxon>Bacteria</taxon>
        <taxon>Pseudomonadati</taxon>
        <taxon>Pseudomonadota</taxon>
        <taxon>Alphaproteobacteria</taxon>
        <taxon>Hyphomicrobiales</taxon>
        <taxon>Nitrobacteraceae</taxon>
        <taxon>Rhodopseudomonas</taxon>
    </lineage>
</organism>
<comment type="similarity">
    <text evidence="1">Belongs to the UPF0213 family.</text>
</comment>
<evidence type="ECO:0000256" key="1">
    <source>
        <dbReference type="ARBA" id="ARBA00007435"/>
    </source>
</evidence>
<dbReference type="SUPFAM" id="SSF82771">
    <property type="entry name" value="GIY-YIG endonuclease"/>
    <property type="match status" value="1"/>
</dbReference>
<dbReference type="InterPro" id="IPR000305">
    <property type="entry name" value="GIY-YIG_endonuc"/>
</dbReference>
<dbReference type="Gene3D" id="3.40.1440.10">
    <property type="entry name" value="GIY-YIG endonuclease"/>
    <property type="match status" value="1"/>
</dbReference>
<comment type="caution">
    <text evidence="3">The sequence shown here is derived from an EMBL/GenBank/DDBJ whole genome shotgun (WGS) entry which is preliminary data.</text>
</comment>
<accession>A0A933VUZ6</accession>